<name>A0A812U756_9DINO</name>
<proteinExistence type="predicted"/>
<dbReference type="EMBL" id="CAJNDS010002645">
    <property type="protein sequence ID" value="CAE7555444.1"/>
    <property type="molecule type" value="Genomic_DNA"/>
</dbReference>
<evidence type="ECO:0000313" key="2">
    <source>
        <dbReference type="Proteomes" id="UP000604046"/>
    </source>
</evidence>
<dbReference type="Proteomes" id="UP000604046">
    <property type="component" value="Unassembled WGS sequence"/>
</dbReference>
<evidence type="ECO:0000313" key="1">
    <source>
        <dbReference type="EMBL" id="CAE7555444.1"/>
    </source>
</evidence>
<gene>
    <name evidence="1" type="ORF">SNAT2548_LOCUS31207</name>
</gene>
<comment type="caution">
    <text evidence="1">The sequence shown here is derived from an EMBL/GenBank/DDBJ whole genome shotgun (WGS) entry which is preliminary data.</text>
</comment>
<reference evidence="1" key="1">
    <citation type="submission" date="2021-02" db="EMBL/GenBank/DDBJ databases">
        <authorList>
            <person name="Dougan E. K."/>
            <person name="Rhodes N."/>
            <person name="Thang M."/>
            <person name="Chan C."/>
        </authorList>
    </citation>
    <scope>NUCLEOTIDE SEQUENCE</scope>
</reference>
<organism evidence="1 2">
    <name type="scientific">Symbiodinium natans</name>
    <dbReference type="NCBI Taxonomy" id="878477"/>
    <lineage>
        <taxon>Eukaryota</taxon>
        <taxon>Sar</taxon>
        <taxon>Alveolata</taxon>
        <taxon>Dinophyceae</taxon>
        <taxon>Suessiales</taxon>
        <taxon>Symbiodiniaceae</taxon>
        <taxon>Symbiodinium</taxon>
    </lineage>
</organism>
<dbReference type="OrthoDB" id="444334at2759"/>
<dbReference type="AlphaFoldDB" id="A0A812U756"/>
<sequence length="238" mass="27074">MQSLTKVPAVALMLPMPLSADAQEALDDIKQAGDEQRKHGGEILIAAETSYWDSPRMLYILKTKAVDTESPIAQLQKFLEVVAEATLPVKAPDGPWLWSLQEPDVAAALLVCEVVNDSECWFWRLLRTLRILTPICLQEQQRHVKEQYAPSTTYVLAWLNQYTQGIWPLLVVSVPFAFVNPERLDTVSWEFYTLQVIVMVWAMFMIARSRHRTQFVQSYEAGESRTFAAANLFQVAIT</sequence>
<keyword evidence="2" id="KW-1185">Reference proteome</keyword>
<accession>A0A812U756</accession>
<protein>
    <submittedName>
        <fullName evidence="1">Uncharacterized protein</fullName>
    </submittedName>
</protein>